<evidence type="ECO:0000259" key="2">
    <source>
        <dbReference type="Pfam" id="PF13976"/>
    </source>
</evidence>
<keyword evidence="4" id="KW-1185">Reference proteome</keyword>
<feature type="domain" description="GAG-pre-integrase" evidence="2">
    <location>
        <begin position="92"/>
        <end position="146"/>
    </location>
</feature>
<dbReference type="InterPro" id="IPR025724">
    <property type="entry name" value="GAG-pre-integrase_dom"/>
</dbReference>
<accession>A0AA89AEX7</accession>
<reference evidence="3" key="1">
    <citation type="submission" date="2022-12" db="EMBL/GenBank/DDBJ databases">
        <title>Draft genome assemblies for two species of Escallonia (Escalloniales).</title>
        <authorList>
            <person name="Chanderbali A."/>
            <person name="Dervinis C."/>
            <person name="Anghel I."/>
            <person name="Soltis D."/>
            <person name="Soltis P."/>
            <person name="Zapata F."/>
        </authorList>
    </citation>
    <scope>NUCLEOTIDE SEQUENCE</scope>
    <source>
        <strain evidence="3">UCBG64.0493</strain>
        <tissue evidence="3">Leaf</tissue>
    </source>
</reference>
<dbReference type="Proteomes" id="UP001188597">
    <property type="component" value="Unassembled WGS sequence"/>
</dbReference>
<protein>
    <recommendedName>
        <fullName evidence="2">GAG-pre-integrase domain-containing protein</fullName>
    </recommendedName>
</protein>
<evidence type="ECO:0000313" key="3">
    <source>
        <dbReference type="EMBL" id="KAK3000208.1"/>
    </source>
</evidence>
<evidence type="ECO:0000256" key="1">
    <source>
        <dbReference type="SAM" id="MobiDB-lite"/>
    </source>
</evidence>
<proteinExistence type="predicted"/>
<dbReference type="EMBL" id="JAVXUP010003063">
    <property type="protein sequence ID" value="KAK3000208.1"/>
    <property type="molecule type" value="Genomic_DNA"/>
</dbReference>
<organism evidence="3 4">
    <name type="scientific">Escallonia herrerae</name>
    <dbReference type="NCBI Taxonomy" id="1293975"/>
    <lineage>
        <taxon>Eukaryota</taxon>
        <taxon>Viridiplantae</taxon>
        <taxon>Streptophyta</taxon>
        <taxon>Embryophyta</taxon>
        <taxon>Tracheophyta</taxon>
        <taxon>Spermatophyta</taxon>
        <taxon>Magnoliopsida</taxon>
        <taxon>eudicotyledons</taxon>
        <taxon>Gunneridae</taxon>
        <taxon>Pentapetalae</taxon>
        <taxon>asterids</taxon>
        <taxon>campanulids</taxon>
        <taxon>Escalloniales</taxon>
        <taxon>Escalloniaceae</taxon>
        <taxon>Escallonia</taxon>
    </lineage>
</organism>
<sequence>MYFFLATLKIAYIFTISKPVVEEVADKAAKQTAMKQKQKWEENDTYCKGYILVKRKEPFFERDNISMEEIEAMINSQELRKKGSTITGGATIALSSDIDFETTKLWHMRLGHMSEKGMDMLSKQGLLGSKRNMNAGFCEHCVFGKQYRMKFSWGPSTVPYKGDGRYMLTLLMTSQERFLISRDLTFDESSMLSKKVESTDAGKDHRVKKKVELKVRAPDSLPKILTDEEDGSHPTDENEEPQEQQYNC</sequence>
<gene>
    <name evidence="3" type="ORF">RJ639_022739</name>
</gene>
<name>A0AA89AEX7_9ASTE</name>
<feature type="compositionally biased region" description="Basic and acidic residues" evidence="1">
    <location>
        <begin position="194"/>
        <end position="217"/>
    </location>
</feature>
<feature type="region of interest" description="Disordered" evidence="1">
    <location>
        <begin position="191"/>
        <end position="248"/>
    </location>
</feature>
<evidence type="ECO:0000313" key="4">
    <source>
        <dbReference type="Proteomes" id="UP001188597"/>
    </source>
</evidence>
<comment type="caution">
    <text evidence="3">The sequence shown here is derived from an EMBL/GenBank/DDBJ whole genome shotgun (WGS) entry which is preliminary data.</text>
</comment>
<dbReference type="Pfam" id="PF13976">
    <property type="entry name" value="gag_pre-integrs"/>
    <property type="match status" value="1"/>
</dbReference>
<dbReference type="AlphaFoldDB" id="A0AA89AEX7"/>